<dbReference type="GO" id="GO:0003677">
    <property type="term" value="F:DNA binding"/>
    <property type="evidence" value="ECO:0007669"/>
    <property type="project" value="InterPro"/>
</dbReference>
<dbReference type="PANTHER" id="PTHR33252">
    <property type="entry name" value="THIRD ORF IN TRANSPOSON ISC1160"/>
    <property type="match status" value="1"/>
</dbReference>
<dbReference type="GO" id="GO:0006313">
    <property type="term" value="P:DNA transposition"/>
    <property type="evidence" value="ECO:0007669"/>
    <property type="project" value="InterPro"/>
</dbReference>
<name>T1AUH0_9ZZZZ</name>
<protein>
    <submittedName>
        <fullName evidence="2">Transposase IS4 family protein</fullName>
    </submittedName>
</protein>
<feature type="domain" description="Transposase IS4-like" evidence="1">
    <location>
        <begin position="65"/>
        <end position="208"/>
    </location>
</feature>
<reference evidence="2" key="1">
    <citation type="submission" date="2013-08" db="EMBL/GenBank/DDBJ databases">
        <authorList>
            <person name="Mendez C."/>
            <person name="Richter M."/>
            <person name="Ferrer M."/>
            <person name="Sanchez J."/>
        </authorList>
    </citation>
    <scope>NUCLEOTIDE SEQUENCE</scope>
</reference>
<evidence type="ECO:0000313" key="2">
    <source>
        <dbReference type="EMBL" id="EQD61092.1"/>
    </source>
</evidence>
<dbReference type="EMBL" id="AUZZ01002245">
    <property type="protein sequence ID" value="EQD61092.1"/>
    <property type="molecule type" value="Genomic_DNA"/>
</dbReference>
<proteinExistence type="predicted"/>
<gene>
    <name evidence="2" type="ORF">B2A_03349</name>
</gene>
<accession>T1AUH0</accession>
<organism evidence="2">
    <name type="scientific">mine drainage metagenome</name>
    <dbReference type="NCBI Taxonomy" id="410659"/>
    <lineage>
        <taxon>unclassified sequences</taxon>
        <taxon>metagenomes</taxon>
        <taxon>ecological metagenomes</taxon>
    </lineage>
</organism>
<reference evidence="2" key="2">
    <citation type="journal article" date="2014" name="ISME J.">
        <title>Microbial stratification in low pH oxic and suboxic macroscopic growths along an acid mine drainage.</title>
        <authorList>
            <person name="Mendez-Garcia C."/>
            <person name="Mesa V."/>
            <person name="Sprenger R.R."/>
            <person name="Richter M."/>
            <person name="Diez M.S."/>
            <person name="Solano J."/>
            <person name="Bargiela R."/>
            <person name="Golyshina O.V."/>
            <person name="Manteca A."/>
            <person name="Ramos J.L."/>
            <person name="Gallego J.R."/>
            <person name="Llorente I."/>
            <person name="Martins Dos Santos V.A."/>
            <person name="Jensen O.N."/>
            <person name="Pelaez A.I."/>
            <person name="Sanchez J."/>
            <person name="Ferrer M."/>
        </authorList>
    </citation>
    <scope>NUCLEOTIDE SEQUENCE</scope>
</reference>
<dbReference type="SUPFAM" id="SSF53098">
    <property type="entry name" value="Ribonuclease H-like"/>
    <property type="match status" value="1"/>
</dbReference>
<evidence type="ECO:0000259" key="1">
    <source>
        <dbReference type="Pfam" id="PF01609"/>
    </source>
</evidence>
<dbReference type="GO" id="GO:0004803">
    <property type="term" value="F:transposase activity"/>
    <property type="evidence" value="ECO:0007669"/>
    <property type="project" value="InterPro"/>
</dbReference>
<dbReference type="Pfam" id="PF01609">
    <property type="entry name" value="DDE_Tnp_1"/>
    <property type="match status" value="1"/>
</dbReference>
<dbReference type="AlphaFoldDB" id="T1AUH0"/>
<sequence>MDVAVDFHETPYYGTAIDRAHPQYVKTKEERGTHRAYRYVTLDIVTHGFRLTVALRYLDHRGRLRAALRDVLEDARKAGVRIGRLYLDREFYTYEVLNWLRHEGLTVIVPLRLGSSQRKRWEHGQKSYVSEHLLKDSKGRGAPLPLRIHVVVRYQMGERFGKHGCQYLIYAVLGGLSLDARHEVPLRKTHELYRRRFGIESSYRIAHQALPRTCARSVPWRLLYLGVALMLENEWVILRLQYTSEGRQGPTGMALREELLRFEDLLELLFLSVSRILGIIHVVGNPKPPPARLKRWGMSL</sequence>
<dbReference type="InterPro" id="IPR002559">
    <property type="entry name" value="Transposase_11"/>
</dbReference>
<dbReference type="PANTHER" id="PTHR33252:SF2">
    <property type="entry name" value="TRANSPOSASE IS4-LIKE DOMAIN-CONTAINING PROTEIN"/>
    <property type="match status" value="1"/>
</dbReference>
<comment type="caution">
    <text evidence="2">The sequence shown here is derived from an EMBL/GenBank/DDBJ whole genome shotgun (WGS) entry which is preliminary data.</text>
</comment>
<dbReference type="InterPro" id="IPR012337">
    <property type="entry name" value="RNaseH-like_sf"/>
</dbReference>